<keyword evidence="7" id="KW-1185">Reference proteome</keyword>
<evidence type="ECO:0000256" key="2">
    <source>
        <dbReference type="ARBA" id="ARBA00023157"/>
    </source>
</evidence>
<dbReference type="Gramene" id="Psat04G0369300-T3">
    <property type="protein sequence ID" value="KAI5419625.1"/>
    <property type="gene ID" value="KIW84_043693"/>
</dbReference>
<accession>A0A9D4XI55</accession>
<dbReference type="PROSITE" id="PS50927">
    <property type="entry name" value="BULB_LECTIN"/>
    <property type="match status" value="1"/>
</dbReference>
<evidence type="ECO:0000313" key="7">
    <source>
        <dbReference type="Proteomes" id="UP001058974"/>
    </source>
</evidence>
<comment type="caution">
    <text evidence="6">The sequence shown here is derived from an EMBL/GenBank/DDBJ whole genome shotgun (WGS) entry which is preliminary data.</text>
</comment>
<proteinExistence type="predicted"/>
<evidence type="ECO:0000259" key="5">
    <source>
        <dbReference type="PROSITE" id="PS50927"/>
    </source>
</evidence>
<dbReference type="Proteomes" id="UP001058974">
    <property type="component" value="Chromosome 4"/>
</dbReference>
<feature type="transmembrane region" description="Helical" evidence="4">
    <location>
        <begin position="7"/>
        <end position="26"/>
    </location>
</feature>
<sequence>MARTRTYNNVVLLYSNIMIFFIPFVISLRSLTPDKSIHYNDYLVSETGKFEAGFTNIENSQNIYFCVWYKNLNPRTIVWVANRDTPLQNSTGIFKLTDTGNPVIVDGSENTIWFSNASTIVENPFLLLLDTGNIVVRNGSLNDVWWQSFDYPGDTLLPGMILRTNRINGAHNALTSWKNSGDPARGEFSYYIDSNGFPQLFISKGSVLVYRLGS</sequence>
<gene>
    <name evidence="6" type="ORF">KIW84_043693</name>
</gene>
<dbReference type="EMBL" id="JAMSHJ010000004">
    <property type="protein sequence ID" value="KAI5419625.1"/>
    <property type="molecule type" value="Genomic_DNA"/>
</dbReference>
<keyword evidence="4" id="KW-1133">Transmembrane helix</keyword>
<dbReference type="Gene3D" id="2.90.10.10">
    <property type="entry name" value="Bulb-type lectin domain"/>
    <property type="match status" value="1"/>
</dbReference>
<protein>
    <recommendedName>
        <fullName evidence="5">Bulb-type lectin domain-containing protein</fullName>
    </recommendedName>
</protein>
<keyword evidence="1" id="KW-0732">Signal</keyword>
<evidence type="ECO:0000256" key="1">
    <source>
        <dbReference type="ARBA" id="ARBA00022729"/>
    </source>
</evidence>
<dbReference type="InterPro" id="IPR001480">
    <property type="entry name" value="Bulb-type_lectin_dom"/>
</dbReference>
<keyword evidence="4" id="KW-0812">Transmembrane</keyword>
<feature type="non-terminal residue" evidence="6">
    <location>
        <position position="214"/>
    </location>
</feature>
<keyword evidence="2" id="KW-1015">Disulfide bond</keyword>
<name>A0A9D4XI55_PEA</name>
<organism evidence="6 7">
    <name type="scientific">Pisum sativum</name>
    <name type="common">Garden pea</name>
    <name type="synonym">Lathyrus oleraceus</name>
    <dbReference type="NCBI Taxonomy" id="3888"/>
    <lineage>
        <taxon>Eukaryota</taxon>
        <taxon>Viridiplantae</taxon>
        <taxon>Streptophyta</taxon>
        <taxon>Embryophyta</taxon>
        <taxon>Tracheophyta</taxon>
        <taxon>Spermatophyta</taxon>
        <taxon>Magnoliopsida</taxon>
        <taxon>eudicotyledons</taxon>
        <taxon>Gunneridae</taxon>
        <taxon>Pentapetalae</taxon>
        <taxon>rosids</taxon>
        <taxon>fabids</taxon>
        <taxon>Fabales</taxon>
        <taxon>Fabaceae</taxon>
        <taxon>Papilionoideae</taxon>
        <taxon>50 kb inversion clade</taxon>
        <taxon>NPAAA clade</taxon>
        <taxon>Hologalegina</taxon>
        <taxon>IRL clade</taxon>
        <taxon>Fabeae</taxon>
        <taxon>Lathyrus</taxon>
    </lineage>
</organism>
<evidence type="ECO:0000256" key="4">
    <source>
        <dbReference type="SAM" id="Phobius"/>
    </source>
</evidence>
<dbReference type="InterPro" id="IPR036426">
    <property type="entry name" value="Bulb-type_lectin_dom_sf"/>
</dbReference>
<keyword evidence="4" id="KW-0472">Membrane</keyword>
<keyword evidence="3" id="KW-0325">Glycoprotein</keyword>
<dbReference type="PANTHER" id="PTHR32444">
    <property type="entry name" value="BULB-TYPE LECTIN DOMAIN-CONTAINING PROTEIN"/>
    <property type="match status" value="1"/>
</dbReference>
<dbReference type="CDD" id="cd00028">
    <property type="entry name" value="B_lectin"/>
    <property type="match status" value="1"/>
</dbReference>
<reference evidence="6 7" key="1">
    <citation type="journal article" date="2022" name="Nat. Genet.">
        <title>Improved pea reference genome and pan-genome highlight genomic features and evolutionary characteristics.</title>
        <authorList>
            <person name="Yang T."/>
            <person name="Liu R."/>
            <person name="Luo Y."/>
            <person name="Hu S."/>
            <person name="Wang D."/>
            <person name="Wang C."/>
            <person name="Pandey M.K."/>
            <person name="Ge S."/>
            <person name="Xu Q."/>
            <person name="Li N."/>
            <person name="Li G."/>
            <person name="Huang Y."/>
            <person name="Saxena R.K."/>
            <person name="Ji Y."/>
            <person name="Li M."/>
            <person name="Yan X."/>
            <person name="He Y."/>
            <person name="Liu Y."/>
            <person name="Wang X."/>
            <person name="Xiang C."/>
            <person name="Varshney R.K."/>
            <person name="Ding H."/>
            <person name="Gao S."/>
            <person name="Zong X."/>
        </authorList>
    </citation>
    <scope>NUCLEOTIDE SEQUENCE [LARGE SCALE GENOMIC DNA]</scope>
    <source>
        <strain evidence="6 7">cv. Zhongwan 6</strain>
    </source>
</reference>
<dbReference type="SMART" id="SM00108">
    <property type="entry name" value="B_lectin"/>
    <property type="match status" value="1"/>
</dbReference>
<feature type="domain" description="Bulb-type lectin" evidence="5">
    <location>
        <begin position="28"/>
        <end position="149"/>
    </location>
</feature>
<dbReference type="AlphaFoldDB" id="A0A9D4XI55"/>
<evidence type="ECO:0000256" key="3">
    <source>
        <dbReference type="ARBA" id="ARBA00023180"/>
    </source>
</evidence>
<dbReference type="SUPFAM" id="SSF51110">
    <property type="entry name" value="alpha-D-mannose-specific plant lectins"/>
    <property type="match status" value="1"/>
</dbReference>
<dbReference type="Pfam" id="PF01453">
    <property type="entry name" value="B_lectin"/>
    <property type="match status" value="1"/>
</dbReference>
<evidence type="ECO:0000313" key="6">
    <source>
        <dbReference type="EMBL" id="KAI5419625.1"/>
    </source>
</evidence>
<dbReference type="PANTHER" id="PTHR32444:SF247">
    <property type="entry name" value="OS01G0958200 PROTEIN"/>
    <property type="match status" value="1"/>
</dbReference>